<evidence type="ECO:0000313" key="1">
    <source>
        <dbReference type="EMBL" id="MDN5133490.1"/>
    </source>
</evidence>
<name>A0AAP4UZL7_9BACT</name>
<sequence>MSFENILASKNNIIFDISYIIRYNHNRLKQFKGYIMITYGVTDIQNKPSLIKAIDIAKIIDRRAHTTLGYFISSKYDNYIKPIIEKIDREEKLAKLNKLKQHQDLEFAELGVDDGI</sequence>
<dbReference type="Proteomes" id="UP001171508">
    <property type="component" value="Unassembled WGS sequence"/>
</dbReference>
<organism evidence="1 2">
    <name type="scientific">Aliarcobacter butzleri</name>
    <dbReference type="NCBI Taxonomy" id="28197"/>
    <lineage>
        <taxon>Bacteria</taxon>
        <taxon>Pseudomonadati</taxon>
        <taxon>Campylobacterota</taxon>
        <taxon>Epsilonproteobacteria</taxon>
        <taxon>Campylobacterales</taxon>
        <taxon>Arcobacteraceae</taxon>
        <taxon>Aliarcobacter</taxon>
    </lineage>
</organism>
<dbReference type="AlphaFoldDB" id="A0AAP4UZL7"/>
<evidence type="ECO:0000313" key="2">
    <source>
        <dbReference type="Proteomes" id="UP001171508"/>
    </source>
</evidence>
<dbReference type="EMBL" id="JAQJJM010000064">
    <property type="protein sequence ID" value="MDN5133490.1"/>
    <property type="molecule type" value="Genomic_DNA"/>
</dbReference>
<gene>
    <name evidence="1" type="ORF">PJV92_12255</name>
</gene>
<protein>
    <submittedName>
        <fullName evidence="1">Uncharacterized protein</fullName>
    </submittedName>
</protein>
<reference evidence="1" key="2">
    <citation type="submission" date="2023-01" db="EMBL/GenBank/DDBJ databases">
        <authorList>
            <person name="Uljanovas D."/>
        </authorList>
    </citation>
    <scope>NUCLEOTIDE SEQUENCE</scope>
    <source>
        <strain evidence="1">H19</strain>
    </source>
</reference>
<proteinExistence type="predicted"/>
<comment type="caution">
    <text evidence="1">The sequence shown here is derived from an EMBL/GenBank/DDBJ whole genome shotgun (WGS) entry which is preliminary data.</text>
</comment>
<reference evidence="1" key="1">
    <citation type="journal article" date="2023" name="Microorganisms">
        <title>Genomic Characterization of Arcobacter butzleri Strains Isolated from Various Sources in Lithuania.</title>
        <authorList>
            <person name="Uljanovas D."/>
            <person name="Golz G."/>
            <person name="Fleischmann S."/>
            <person name="Kudirkiene E."/>
            <person name="Kasetiene N."/>
            <person name="Grineviciene A."/>
            <person name="Tamuleviciene E."/>
            <person name="Aksomaitiene J."/>
            <person name="Alter T."/>
            <person name="Malakauskas M."/>
        </authorList>
    </citation>
    <scope>NUCLEOTIDE SEQUENCE</scope>
    <source>
        <strain evidence="1">H19</strain>
    </source>
</reference>
<accession>A0AAP4UZL7</accession>